<dbReference type="AlphaFoldDB" id="A0AAV4FR91"/>
<dbReference type="InterPro" id="IPR001091">
    <property type="entry name" value="RM_Methyltransferase"/>
</dbReference>
<dbReference type="GO" id="GO:0003677">
    <property type="term" value="F:DNA binding"/>
    <property type="evidence" value="ECO:0007669"/>
    <property type="project" value="InterPro"/>
</dbReference>
<evidence type="ECO:0000256" key="3">
    <source>
        <dbReference type="ARBA" id="ARBA00022679"/>
    </source>
</evidence>
<dbReference type="GO" id="GO:0005737">
    <property type="term" value="C:cytoplasm"/>
    <property type="evidence" value="ECO:0007669"/>
    <property type="project" value="TreeGrafter"/>
</dbReference>
<reference evidence="5 6" key="1">
    <citation type="journal article" date="2021" name="Elife">
        <title>Chloroplast acquisition without the gene transfer in kleptoplastic sea slugs, Plakobranchus ocellatus.</title>
        <authorList>
            <person name="Maeda T."/>
            <person name="Takahashi S."/>
            <person name="Yoshida T."/>
            <person name="Shimamura S."/>
            <person name="Takaki Y."/>
            <person name="Nagai Y."/>
            <person name="Toyoda A."/>
            <person name="Suzuki Y."/>
            <person name="Arimoto A."/>
            <person name="Ishii H."/>
            <person name="Satoh N."/>
            <person name="Nishiyama T."/>
            <person name="Hasebe M."/>
            <person name="Maruyama T."/>
            <person name="Minagawa J."/>
            <person name="Obokata J."/>
            <person name="Shigenobu S."/>
        </authorList>
    </citation>
    <scope>NUCLEOTIDE SEQUENCE [LARGE SCALE GENOMIC DNA]</scope>
</reference>
<dbReference type="Pfam" id="PF01555">
    <property type="entry name" value="N6_N4_Mtase"/>
    <property type="match status" value="1"/>
</dbReference>
<dbReference type="Pfam" id="PF01844">
    <property type="entry name" value="HNH"/>
    <property type="match status" value="1"/>
</dbReference>
<evidence type="ECO:0000259" key="4">
    <source>
        <dbReference type="SMART" id="SM00507"/>
    </source>
</evidence>
<protein>
    <submittedName>
        <fullName evidence="5">Methyltransferase</fullName>
    </submittedName>
</protein>
<dbReference type="GO" id="GO:0032259">
    <property type="term" value="P:methylation"/>
    <property type="evidence" value="ECO:0007669"/>
    <property type="project" value="UniProtKB-KW"/>
</dbReference>
<dbReference type="InterPro" id="IPR003615">
    <property type="entry name" value="HNH_nuc"/>
</dbReference>
<feature type="domain" description="HNH nuclease" evidence="4">
    <location>
        <begin position="308"/>
        <end position="359"/>
    </location>
</feature>
<proteinExistence type="inferred from homology"/>
<dbReference type="Gene3D" id="3.40.50.150">
    <property type="entry name" value="Vaccinia Virus protein VP39"/>
    <property type="match status" value="1"/>
</dbReference>
<dbReference type="GO" id="GO:0008170">
    <property type="term" value="F:N-methyltransferase activity"/>
    <property type="evidence" value="ECO:0007669"/>
    <property type="project" value="InterPro"/>
</dbReference>
<evidence type="ECO:0000313" key="6">
    <source>
        <dbReference type="Proteomes" id="UP000762676"/>
    </source>
</evidence>
<keyword evidence="2 5" id="KW-0489">Methyltransferase</keyword>
<dbReference type="GO" id="GO:0004519">
    <property type="term" value="F:endonuclease activity"/>
    <property type="evidence" value="ECO:0007669"/>
    <property type="project" value="InterPro"/>
</dbReference>
<dbReference type="GO" id="GO:0008270">
    <property type="term" value="F:zinc ion binding"/>
    <property type="evidence" value="ECO:0007669"/>
    <property type="project" value="InterPro"/>
</dbReference>
<evidence type="ECO:0000256" key="1">
    <source>
        <dbReference type="ARBA" id="ARBA00006594"/>
    </source>
</evidence>
<organism evidence="5 6">
    <name type="scientific">Elysia marginata</name>
    <dbReference type="NCBI Taxonomy" id="1093978"/>
    <lineage>
        <taxon>Eukaryota</taxon>
        <taxon>Metazoa</taxon>
        <taxon>Spiralia</taxon>
        <taxon>Lophotrochozoa</taxon>
        <taxon>Mollusca</taxon>
        <taxon>Gastropoda</taxon>
        <taxon>Heterobranchia</taxon>
        <taxon>Euthyneura</taxon>
        <taxon>Panpulmonata</taxon>
        <taxon>Sacoglossa</taxon>
        <taxon>Placobranchoidea</taxon>
        <taxon>Plakobranchidae</taxon>
        <taxon>Elysia</taxon>
    </lineage>
</organism>
<dbReference type="PRINTS" id="PR00508">
    <property type="entry name" value="S21N4MTFRASE"/>
</dbReference>
<comment type="similarity">
    <text evidence="1">Belongs to the N(4)/N(6)-methyltransferase family.</text>
</comment>
<accession>A0AAV4FR91</accession>
<dbReference type="InterPro" id="IPR029063">
    <property type="entry name" value="SAM-dependent_MTases_sf"/>
</dbReference>
<dbReference type="SMART" id="SM00507">
    <property type="entry name" value="HNHc"/>
    <property type="match status" value="1"/>
</dbReference>
<keyword evidence="6" id="KW-1185">Reference proteome</keyword>
<dbReference type="PROSITE" id="PS00092">
    <property type="entry name" value="N6_MTASE"/>
    <property type="match status" value="1"/>
</dbReference>
<dbReference type="InterPro" id="IPR002941">
    <property type="entry name" value="DNA_methylase_N4/N6"/>
</dbReference>
<name>A0AAV4FR91_9GAST</name>
<dbReference type="InterPro" id="IPR002052">
    <property type="entry name" value="DNA_methylase_N6_adenine_CS"/>
</dbReference>
<dbReference type="EMBL" id="BMAT01004542">
    <property type="protein sequence ID" value="GFR75416.1"/>
    <property type="molecule type" value="Genomic_DNA"/>
</dbReference>
<sequence length="387" mass="44389">MNSQSVDLIYLDPPFNSKRTYSAPIGTKAAGSSFKDMWTWEDVNEAYLDKLVSNYPMLVDFIKSIQQTHSKAMMAYVTYMTQRLIELHRILKDTGSLYLHCDPTASHYLKIVLDRIFGKDNFRNEIVWHYYNGSNSAHSRFGRKHDTIFFYSKVEKNSFFNWDISRIPYEEGSIYATGTTYGKKGYIKGNPKGKLMHDVWRIPSINNMAKERTGYPTQKPLALLYRIIKASSNEGDIVFDPFCGCATACVAAQQLGRHWIGIDIEEQAAPILVQRLSDDAGLFKNFIHRKDVPQRSDIAPEPINQTIKERLFAEQKGACNACAIELNIQNFEVDHIIPKSKGGGDYYENYQLLCGNCNRIKGNRPMEYLRIKIAQRDKLLKEQITFG</sequence>
<dbReference type="Gene3D" id="1.10.30.50">
    <property type="match status" value="1"/>
</dbReference>
<evidence type="ECO:0000313" key="5">
    <source>
        <dbReference type="EMBL" id="GFR75416.1"/>
    </source>
</evidence>
<dbReference type="InterPro" id="IPR002711">
    <property type="entry name" value="HNH"/>
</dbReference>
<dbReference type="Proteomes" id="UP000762676">
    <property type="component" value="Unassembled WGS sequence"/>
</dbReference>
<keyword evidence="3" id="KW-0808">Transferase</keyword>
<comment type="caution">
    <text evidence="5">The sequence shown here is derived from an EMBL/GenBank/DDBJ whole genome shotgun (WGS) entry which is preliminary data.</text>
</comment>
<dbReference type="SUPFAM" id="SSF53335">
    <property type="entry name" value="S-adenosyl-L-methionine-dependent methyltransferases"/>
    <property type="match status" value="1"/>
</dbReference>
<dbReference type="PANTHER" id="PTHR13370:SF3">
    <property type="entry name" value="TRNA (GUANINE(10)-N2)-METHYLTRANSFERASE HOMOLOG"/>
    <property type="match status" value="1"/>
</dbReference>
<evidence type="ECO:0000256" key="2">
    <source>
        <dbReference type="ARBA" id="ARBA00022603"/>
    </source>
</evidence>
<dbReference type="CDD" id="cd00085">
    <property type="entry name" value="HNHc"/>
    <property type="match status" value="1"/>
</dbReference>
<gene>
    <name evidence="5" type="ORF">ElyMa_002187800</name>
</gene>
<dbReference type="PANTHER" id="PTHR13370">
    <property type="entry name" value="RNA METHYLASE-RELATED"/>
    <property type="match status" value="1"/>
</dbReference>